<feature type="compositionally biased region" description="Basic and acidic residues" evidence="1">
    <location>
        <begin position="47"/>
        <end position="65"/>
    </location>
</feature>
<dbReference type="EMBL" id="CADCVQ010000054">
    <property type="protein sequence ID" value="CAA9485338.1"/>
    <property type="molecule type" value="Genomic_DNA"/>
</dbReference>
<organism evidence="2">
    <name type="scientific">uncultured Solirubrobacteraceae bacterium</name>
    <dbReference type="NCBI Taxonomy" id="1162706"/>
    <lineage>
        <taxon>Bacteria</taxon>
        <taxon>Bacillati</taxon>
        <taxon>Actinomycetota</taxon>
        <taxon>Thermoleophilia</taxon>
        <taxon>Solirubrobacterales</taxon>
        <taxon>Solirubrobacteraceae</taxon>
        <taxon>environmental samples</taxon>
    </lineage>
</organism>
<protein>
    <submittedName>
        <fullName evidence="2">Uncharacterized protein</fullName>
    </submittedName>
</protein>
<reference evidence="2" key="1">
    <citation type="submission" date="2020-02" db="EMBL/GenBank/DDBJ databases">
        <authorList>
            <person name="Meier V. D."/>
        </authorList>
    </citation>
    <scope>NUCLEOTIDE SEQUENCE</scope>
    <source>
        <strain evidence="2">AVDCRST_MAG67</strain>
    </source>
</reference>
<evidence type="ECO:0000313" key="2">
    <source>
        <dbReference type="EMBL" id="CAA9485338.1"/>
    </source>
</evidence>
<feature type="non-terminal residue" evidence="2">
    <location>
        <position position="1"/>
    </location>
</feature>
<name>A0A6J4S3E4_9ACTN</name>
<feature type="compositionally biased region" description="Basic residues" evidence="1">
    <location>
        <begin position="30"/>
        <end position="46"/>
    </location>
</feature>
<feature type="region of interest" description="Disordered" evidence="1">
    <location>
        <begin position="1"/>
        <end position="72"/>
    </location>
</feature>
<feature type="compositionally biased region" description="Basic and acidic residues" evidence="1">
    <location>
        <begin position="1"/>
        <end position="11"/>
    </location>
</feature>
<proteinExistence type="predicted"/>
<gene>
    <name evidence="2" type="ORF">AVDCRST_MAG67-2077</name>
</gene>
<accession>A0A6J4S3E4</accession>
<sequence>GRPDHPPEARRLRGRRAHPRRVRAPDGPRGRRSGRRPLLRTARRRAPHADRPDAHRDRRALDRPPRLQAAGL</sequence>
<dbReference type="AlphaFoldDB" id="A0A6J4S3E4"/>
<feature type="non-terminal residue" evidence="2">
    <location>
        <position position="72"/>
    </location>
</feature>
<feature type="compositionally biased region" description="Basic residues" evidence="1">
    <location>
        <begin position="12"/>
        <end position="22"/>
    </location>
</feature>
<evidence type="ECO:0000256" key="1">
    <source>
        <dbReference type="SAM" id="MobiDB-lite"/>
    </source>
</evidence>